<dbReference type="EMBL" id="JAHBCL010000001">
    <property type="protein sequence ID" value="MBS7525196.1"/>
    <property type="molecule type" value="Genomic_DNA"/>
</dbReference>
<reference evidence="3 4" key="1">
    <citation type="submission" date="2021-05" db="EMBL/GenBank/DDBJ databases">
        <title>Fusibacter ferrireducens sp. nov., an anaerobic, sulfur- and Fe-reducing bacterium isolated from the mangrove sediment.</title>
        <authorList>
            <person name="Qiu D."/>
        </authorList>
    </citation>
    <scope>NUCLEOTIDE SEQUENCE [LARGE SCALE GENOMIC DNA]</scope>
    <source>
        <strain evidence="3 4">DSM 12116</strain>
    </source>
</reference>
<sequence>MRVTIRTLLNLPSLSHARVVAGEKGLDKVVDSISVLEYSEPTPLQEAFFDEIEFYGNEIAVAGFAHIKDDVDAQCQTIMRLHQIGEVGLILYYVGIFVPKIDKRLIDLANELDFTLICMPENRMDLKYSEVIYEVIETIIKNKAQDPYFVPEMLERISKLPDHQRSIDTVLRIISDRMTSSFYLVDSHFNAVNMANWPAVSSVSLEQIAKYYQMKCSKLPAIPTMIELTRNICVCGKIIESEDAMPMHLIMVKEDGTLSDEQCEQAAEVIQLFINIWSKGHGKIGTDELVKAILNDEPMKMKRLAEILSIDIQAIEHMIILRARGDSKDEKQLKALHDFWQHTVSELVALYFDVSFTGIYHDTFVVFLGSEKIKCACQAVEEALLEMRTDDISASSSFMLATAYGLANTAEVRRAFLLYKDYFETAKTLYPHRKVLSQEMFAFAKRCHDIITIGENSILEATSILAPLIRKDGPRDLLCETLTIYLLDGASNVAATAALLFVHKNTIKYRMNQICAALNCDVNAMPEHYSLYRACAVKRLLDKRHNEG</sequence>
<keyword evidence="4" id="KW-1185">Reference proteome</keyword>
<name>A0ABS5PKV3_9FIRM</name>
<dbReference type="InterPro" id="IPR051448">
    <property type="entry name" value="CdaR-like_regulators"/>
</dbReference>
<dbReference type="InterPro" id="IPR042070">
    <property type="entry name" value="PucR_C-HTH_sf"/>
</dbReference>
<protein>
    <submittedName>
        <fullName evidence="3">PucR family transcriptional regulator ligand-binding domain-containing protein</fullName>
    </submittedName>
</protein>
<dbReference type="PANTHER" id="PTHR33744:SF16">
    <property type="entry name" value="CARBOHYDRATE DIACID REGULATOR"/>
    <property type="match status" value="1"/>
</dbReference>
<gene>
    <name evidence="3" type="ORF">KHM83_00750</name>
</gene>
<evidence type="ECO:0000259" key="1">
    <source>
        <dbReference type="Pfam" id="PF07905"/>
    </source>
</evidence>
<proteinExistence type="predicted"/>
<dbReference type="PANTHER" id="PTHR33744">
    <property type="entry name" value="CARBOHYDRATE DIACID REGULATOR"/>
    <property type="match status" value="1"/>
</dbReference>
<dbReference type="InterPro" id="IPR012914">
    <property type="entry name" value="PucR_dom"/>
</dbReference>
<evidence type="ECO:0000313" key="4">
    <source>
        <dbReference type="Proteomes" id="UP000746471"/>
    </source>
</evidence>
<dbReference type="RefSeq" id="WP_213234980.1">
    <property type="nucleotide sequence ID" value="NZ_JAHBCL010000001.1"/>
</dbReference>
<evidence type="ECO:0000313" key="3">
    <source>
        <dbReference type="EMBL" id="MBS7525196.1"/>
    </source>
</evidence>
<dbReference type="Pfam" id="PF07905">
    <property type="entry name" value="PucR"/>
    <property type="match status" value="1"/>
</dbReference>
<dbReference type="Proteomes" id="UP000746471">
    <property type="component" value="Unassembled WGS sequence"/>
</dbReference>
<feature type="domain" description="PucR C-terminal helix-turn-helix" evidence="2">
    <location>
        <begin position="478"/>
        <end position="536"/>
    </location>
</feature>
<comment type="caution">
    <text evidence="3">The sequence shown here is derived from an EMBL/GenBank/DDBJ whole genome shotgun (WGS) entry which is preliminary data.</text>
</comment>
<dbReference type="InterPro" id="IPR025736">
    <property type="entry name" value="PucR_C-HTH_dom"/>
</dbReference>
<organism evidence="3 4">
    <name type="scientific">Fusibacter paucivorans</name>
    <dbReference type="NCBI Taxonomy" id="76009"/>
    <lineage>
        <taxon>Bacteria</taxon>
        <taxon>Bacillati</taxon>
        <taxon>Bacillota</taxon>
        <taxon>Clostridia</taxon>
        <taxon>Eubacteriales</taxon>
        <taxon>Eubacteriales Family XII. Incertae Sedis</taxon>
        <taxon>Fusibacter</taxon>
    </lineage>
</organism>
<evidence type="ECO:0000259" key="2">
    <source>
        <dbReference type="Pfam" id="PF13556"/>
    </source>
</evidence>
<dbReference type="Gene3D" id="1.10.10.2840">
    <property type="entry name" value="PucR C-terminal helix-turn-helix domain"/>
    <property type="match status" value="1"/>
</dbReference>
<accession>A0ABS5PKV3</accession>
<feature type="domain" description="Purine catabolism PurC-like" evidence="1">
    <location>
        <begin position="8"/>
        <end position="139"/>
    </location>
</feature>
<dbReference type="Pfam" id="PF13556">
    <property type="entry name" value="HTH_30"/>
    <property type="match status" value="1"/>
</dbReference>